<evidence type="ECO:0000256" key="2">
    <source>
        <dbReference type="SAM" id="Phobius"/>
    </source>
</evidence>
<keyword evidence="2" id="KW-1133">Transmembrane helix</keyword>
<evidence type="ECO:0000256" key="1">
    <source>
        <dbReference type="SAM" id="MobiDB-lite"/>
    </source>
</evidence>
<sequence>MSQTCSRSLPQEGEIGVTARSHLKLSLLSSEARTKLSRELYAPPPHRPPGCRWTFRPWVVSATLPGSSSLPQDDEVSPAAAVFLSDVKCYPVNTVSALDHALETFGDGPTSWADSWAADPTVSGVLLALALTTGDTRWLPDLARASLILIADVLAHRFKSLWIYIALVMACAVVLFVTNKWSSPYHREPPPVAGVRTRTGTASPSALLAALDWIHQLAAVPRYCVGNSSSGTGDGHSDAASGGGQNNMRQAPDSQRHRAQPWRNTRTRISTSSSITTTAPDAVPTPGELNIMYWNIYHEFTLKLTSNEFHDILKPYDIMFFFPQRVCYAEKRMRRMSHEGILSFHCPATLFLRQIGVEVELPC</sequence>
<dbReference type="Proteomes" id="UP001218218">
    <property type="component" value="Unassembled WGS sequence"/>
</dbReference>
<evidence type="ECO:0000313" key="4">
    <source>
        <dbReference type="Proteomes" id="UP001218218"/>
    </source>
</evidence>
<gene>
    <name evidence="3" type="ORF">DFH08DRAFT_1034415</name>
</gene>
<accession>A0AAD6ZFC7</accession>
<protein>
    <submittedName>
        <fullName evidence="3">Uncharacterized protein</fullName>
    </submittedName>
</protein>
<keyword evidence="4" id="KW-1185">Reference proteome</keyword>
<dbReference type="EMBL" id="JARIHO010000053">
    <property type="protein sequence ID" value="KAJ7320689.1"/>
    <property type="molecule type" value="Genomic_DNA"/>
</dbReference>
<keyword evidence="2" id="KW-0812">Transmembrane</keyword>
<evidence type="ECO:0000313" key="3">
    <source>
        <dbReference type="EMBL" id="KAJ7320689.1"/>
    </source>
</evidence>
<reference evidence="3" key="1">
    <citation type="submission" date="2023-03" db="EMBL/GenBank/DDBJ databases">
        <title>Massive genome expansion in bonnet fungi (Mycena s.s.) driven by repeated elements and novel gene families across ecological guilds.</title>
        <authorList>
            <consortium name="Lawrence Berkeley National Laboratory"/>
            <person name="Harder C.B."/>
            <person name="Miyauchi S."/>
            <person name="Viragh M."/>
            <person name="Kuo A."/>
            <person name="Thoen E."/>
            <person name="Andreopoulos B."/>
            <person name="Lu D."/>
            <person name="Skrede I."/>
            <person name="Drula E."/>
            <person name="Henrissat B."/>
            <person name="Morin E."/>
            <person name="Kohler A."/>
            <person name="Barry K."/>
            <person name="LaButti K."/>
            <person name="Morin E."/>
            <person name="Salamov A."/>
            <person name="Lipzen A."/>
            <person name="Mereny Z."/>
            <person name="Hegedus B."/>
            <person name="Baldrian P."/>
            <person name="Stursova M."/>
            <person name="Weitz H."/>
            <person name="Taylor A."/>
            <person name="Grigoriev I.V."/>
            <person name="Nagy L.G."/>
            <person name="Martin F."/>
            <person name="Kauserud H."/>
        </authorList>
    </citation>
    <scope>NUCLEOTIDE SEQUENCE</scope>
    <source>
        <strain evidence="3">CBHHK002</strain>
    </source>
</reference>
<dbReference type="AlphaFoldDB" id="A0AAD6ZFC7"/>
<feature type="compositionally biased region" description="Low complexity" evidence="1">
    <location>
        <begin position="267"/>
        <end position="278"/>
    </location>
</feature>
<comment type="caution">
    <text evidence="3">The sequence shown here is derived from an EMBL/GenBank/DDBJ whole genome shotgun (WGS) entry which is preliminary data.</text>
</comment>
<feature type="region of interest" description="Disordered" evidence="1">
    <location>
        <begin position="230"/>
        <end position="281"/>
    </location>
</feature>
<organism evidence="3 4">
    <name type="scientific">Mycena albidolilacea</name>
    <dbReference type="NCBI Taxonomy" id="1033008"/>
    <lineage>
        <taxon>Eukaryota</taxon>
        <taxon>Fungi</taxon>
        <taxon>Dikarya</taxon>
        <taxon>Basidiomycota</taxon>
        <taxon>Agaricomycotina</taxon>
        <taxon>Agaricomycetes</taxon>
        <taxon>Agaricomycetidae</taxon>
        <taxon>Agaricales</taxon>
        <taxon>Marasmiineae</taxon>
        <taxon>Mycenaceae</taxon>
        <taxon>Mycena</taxon>
    </lineage>
</organism>
<proteinExistence type="predicted"/>
<feature type="transmembrane region" description="Helical" evidence="2">
    <location>
        <begin position="161"/>
        <end position="178"/>
    </location>
</feature>
<keyword evidence="2" id="KW-0472">Membrane</keyword>
<name>A0AAD6ZFC7_9AGAR</name>